<dbReference type="InterPro" id="IPR021727">
    <property type="entry name" value="DUF3299"/>
</dbReference>
<feature type="region of interest" description="Disordered" evidence="1">
    <location>
        <begin position="89"/>
        <end position="240"/>
    </location>
</feature>
<protein>
    <submittedName>
        <fullName evidence="2">DUF3299 domain-containing protein</fullName>
    </submittedName>
</protein>
<dbReference type="Pfam" id="PF11736">
    <property type="entry name" value="DUF3299"/>
    <property type="match status" value="1"/>
</dbReference>
<sequence length="401" mass="41710">MCLGSTEALAPRRHYSMQLTVHRVRGLSVAFGVSPFFAPPFGFCPAKRCTPPFSLPFCFRKLSMPVRLPSPFRLSLLALALTAAMHTTAVSGKDTPETGTGTSQAGTGGQPNNARTPNGSRQPDGTSLPDNASQSVNAGQPDAASDAAGSQSATSSSTADPTAAGNGTATSGASSDLQSSQGQGRFVLGEELPKKRSAGDGTTGQAGTGSARNGQGQNPDKGGDQTASGHGAGSSAQGSAYPEMDWEKLIPPNWEPLKGFKSLNFSGMSDNDPRAIAALRKLQKAWKNAPLNPAIQQEKITISGFIVPLDSSDSTTIEEFLLVPYFGACIHVPPPPSNQVIHVVPEKPLKGFQIMDPVTVQGVLAPSHIDTPLGSAGYQMSGKSVTPYEAEDMQEAKPAHL</sequence>
<evidence type="ECO:0000313" key="2">
    <source>
        <dbReference type="EMBL" id="RRN43787.1"/>
    </source>
</evidence>
<feature type="compositionally biased region" description="Polar residues" evidence="1">
    <location>
        <begin position="111"/>
        <end position="137"/>
    </location>
</feature>
<dbReference type="AlphaFoldDB" id="A0A3R8LPD4"/>
<feature type="compositionally biased region" description="Low complexity" evidence="1">
    <location>
        <begin position="227"/>
        <end position="240"/>
    </location>
</feature>
<gene>
    <name evidence="2" type="ORF">EHV23_10240</name>
</gene>
<evidence type="ECO:0000313" key="3">
    <source>
        <dbReference type="Proteomes" id="UP000270261"/>
    </source>
</evidence>
<dbReference type="Gene3D" id="2.40.50.870">
    <property type="entry name" value="Protein of unknown function (DUF3299)"/>
    <property type="match status" value="1"/>
</dbReference>
<keyword evidence="3" id="KW-1185">Reference proteome</keyword>
<dbReference type="Proteomes" id="UP000270261">
    <property type="component" value="Unassembled WGS sequence"/>
</dbReference>
<accession>A0A3R8LPD4</accession>
<feature type="compositionally biased region" description="Low complexity" evidence="1">
    <location>
        <begin position="138"/>
        <end position="175"/>
    </location>
</feature>
<dbReference type="EMBL" id="RRUE01000002">
    <property type="protein sequence ID" value="RRN43787.1"/>
    <property type="molecule type" value="Genomic_DNA"/>
</dbReference>
<organism evidence="2 3">
    <name type="scientific">Lautropia dentalis</name>
    <dbReference type="NCBI Taxonomy" id="2490857"/>
    <lineage>
        <taxon>Bacteria</taxon>
        <taxon>Pseudomonadati</taxon>
        <taxon>Pseudomonadota</taxon>
        <taxon>Betaproteobacteria</taxon>
        <taxon>Burkholderiales</taxon>
        <taxon>Burkholderiaceae</taxon>
        <taxon>Lautropia</taxon>
    </lineage>
</organism>
<reference evidence="2 3" key="1">
    <citation type="submission" date="2018-11" db="EMBL/GenBank/DDBJ databases">
        <title>Genome sequencing of Lautropia sp. KCOM 2505 (= ChDC F240).</title>
        <authorList>
            <person name="Kook J.-K."/>
            <person name="Park S.-N."/>
            <person name="Lim Y.K."/>
        </authorList>
    </citation>
    <scope>NUCLEOTIDE SEQUENCE [LARGE SCALE GENOMIC DNA]</scope>
    <source>
        <strain evidence="2 3">KCOM 2505</strain>
    </source>
</reference>
<name>A0A3R8LPD4_9BURK</name>
<comment type="caution">
    <text evidence="2">The sequence shown here is derived from an EMBL/GenBank/DDBJ whole genome shotgun (WGS) entry which is preliminary data.</text>
</comment>
<evidence type="ECO:0000256" key="1">
    <source>
        <dbReference type="SAM" id="MobiDB-lite"/>
    </source>
</evidence>
<proteinExistence type="predicted"/>